<evidence type="ECO:0000313" key="3">
    <source>
        <dbReference type="Proteomes" id="UP001603857"/>
    </source>
</evidence>
<keyword evidence="3" id="KW-1185">Reference proteome</keyword>
<proteinExistence type="predicted"/>
<comment type="caution">
    <text evidence="2">The sequence shown here is derived from an EMBL/GenBank/DDBJ whole genome shotgun (WGS) entry which is preliminary data.</text>
</comment>
<dbReference type="EMBL" id="JBGMDY010000006">
    <property type="protein sequence ID" value="KAL2330913.1"/>
    <property type="molecule type" value="Genomic_DNA"/>
</dbReference>
<dbReference type="Proteomes" id="UP001603857">
    <property type="component" value="Unassembled WGS sequence"/>
</dbReference>
<accession>A0ABD1M575</accession>
<dbReference type="PANTHER" id="PTHR31371">
    <property type="entry name" value="BNAC09G50660D PROTEIN"/>
    <property type="match status" value="1"/>
</dbReference>
<reference evidence="2 3" key="1">
    <citation type="submission" date="2024-08" db="EMBL/GenBank/DDBJ databases">
        <title>Insights into the chromosomal genome structure of Flemingia macrophylla.</title>
        <authorList>
            <person name="Ding Y."/>
            <person name="Zhao Y."/>
            <person name="Bi W."/>
            <person name="Wu M."/>
            <person name="Zhao G."/>
            <person name="Gong Y."/>
            <person name="Li W."/>
            <person name="Zhang P."/>
        </authorList>
    </citation>
    <scope>NUCLEOTIDE SEQUENCE [LARGE SCALE GENOMIC DNA]</scope>
    <source>
        <strain evidence="2">DYQJB</strain>
        <tissue evidence="2">Leaf</tissue>
    </source>
</reference>
<gene>
    <name evidence="2" type="ORF">Fmac_018494</name>
</gene>
<dbReference type="Pfam" id="PF11961">
    <property type="entry name" value="DUF3475"/>
    <property type="match status" value="1"/>
</dbReference>
<feature type="domain" description="DUF3475" evidence="1">
    <location>
        <begin position="39"/>
        <end position="77"/>
    </location>
</feature>
<dbReference type="AlphaFoldDB" id="A0ABD1M575"/>
<dbReference type="PANTHER" id="PTHR31371:SF11">
    <property type="entry name" value="DUF3475 DOMAIN PROTEIN"/>
    <property type="match status" value="1"/>
</dbReference>
<dbReference type="InterPro" id="IPR021864">
    <property type="entry name" value="DUF3475"/>
</dbReference>
<organism evidence="2 3">
    <name type="scientific">Flemingia macrophylla</name>
    <dbReference type="NCBI Taxonomy" id="520843"/>
    <lineage>
        <taxon>Eukaryota</taxon>
        <taxon>Viridiplantae</taxon>
        <taxon>Streptophyta</taxon>
        <taxon>Embryophyta</taxon>
        <taxon>Tracheophyta</taxon>
        <taxon>Spermatophyta</taxon>
        <taxon>Magnoliopsida</taxon>
        <taxon>eudicotyledons</taxon>
        <taxon>Gunneridae</taxon>
        <taxon>Pentapetalae</taxon>
        <taxon>rosids</taxon>
        <taxon>fabids</taxon>
        <taxon>Fabales</taxon>
        <taxon>Fabaceae</taxon>
        <taxon>Papilionoideae</taxon>
        <taxon>50 kb inversion clade</taxon>
        <taxon>NPAAA clade</taxon>
        <taxon>indigoferoid/millettioid clade</taxon>
        <taxon>Phaseoleae</taxon>
        <taxon>Flemingia</taxon>
    </lineage>
</organism>
<evidence type="ECO:0000259" key="1">
    <source>
        <dbReference type="Pfam" id="PF11961"/>
    </source>
</evidence>
<protein>
    <recommendedName>
        <fullName evidence="1">DUF3475 domain-containing protein</fullName>
    </recommendedName>
</protein>
<name>A0ABD1M575_9FABA</name>
<evidence type="ECO:0000313" key="2">
    <source>
        <dbReference type="EMBL" id="KAL2330913.1"/>
    </source>
</evidence>
<sequence>MALETWLIKVKTALSQKKPLFSLSKPKRVAVMSFEMTNQSLSDASVVRLRNDTVVLEGVRKLISNDESFLLSLAVAEFADSVSRLSQNCHDPSLRSFRRVFTELTMV</sequence>